<name>A0A4R6TTL1_9GAMM</name>
<feature type="chain" id="PRO_5020753571" evidence="1">
    <location>
        <begin position="22"/>
        <end position="194"/>
    </location>
</feature>
<evidence type="ECO:0000259" key="2">
    <source>
        <dbReference type="Pfam" id="PF13511"/>
    </source>
</evidence>
<dbReference type="Proteomes" id="UP000294575">
    <property type="component" value="Unassembled WGS sequence"/>
</dbReference>
<dbReference type="AlphaFoldDB" id="A0A4R6TTL1"/>
<keyword evidence="4" id="KW-1185">Reference proteome</keyword>
<evidence type="ECO:0000256" key="1">
    <source>
        <dbReference type="SAM" id="SignalP"/>
    </source>
</evidence>
<proteinExistence type="predicted"/>
<dbReference type="EMBL" id="SNYK01000009">
    <property type="protein sequence ID" value="TDQ37018.1"/>
    <property type="molecule type" value="Genomic_DNA"/>
</dbReference>
<feature type="domain" description="DUF4124" evidence="2">
    <location>
        <begin position="12"/>
        <end position="39"/>
    </location>
</feature>
<comment type="caution">
    <text evidence="3">The sequence shown here is derived from an EMBL/GenBank/DDBJ whole genome shotgun (WGS) entry which is preliminary data.</text>
</comment>
<organism evidence="3 4">
    <name type="scientific">Thiopseudomonas denitrificans</name>
    <dbReference type="NCBI Taxonomy" id="1501432"/>
    <lineage>
        <taxon>Bacteria</taxon>
        <taxon>Pseudomonadati</taxon>
        <taxon>Pseudomonadota</taxon>
        <taxon>Gammaproteobacteria</taxon>
        <taxon>Pseudomonadales</taxon>
        <taxon>Pseudomonadaceae</taxon>
        <taxon>Thiopseudomonas</taxon>
    </lineage>
</organism>
<dbReference type="PROSITE" id="PS51257">
    <property type="entry name" value="PROKAR_LIPOPROTEIN"/>
    <property type="match status" value="1"/>
</dbReference>
<evidence type="ECO:0000313" key="4">
    <source>
        <dbReference type="Proteomes" id="UP000294575"/>
    </source>
</evidence>
<dbReference type="InterPro" id="IPR025392">
    <property type="entry name" value="DUF4124"/>
</dbReference>
<feature type="signal peptide" evidence="1">
    <location>
        <begin position="1"/>
        <end position="21"/>
    </location>
</feature>
<accession>A0A4R6TTL1</accession>
<sequence>MTRIRNGWALVALLSCGAAQAVEYYRYVDANGVTVISRQGVPSSVIGNGYEVINEHGRVIRVVPRALTPEEHRLLQEEKQQADIDRQLLRLYSQVSDVERAEARKQMEIDSFIGLVRRNMTDIQEDKSVLLKDAGNHERAGREVPGALLEQIAALEQRERVYLQEIDRYQQLKLDVAAEFAVDKRRLEQLLNSR</sequence>
<dbReference type="RefSeq" id="WP_101497096.1">
    <property type="nucleotide sequence ID" value="NZ_LNJZ01000008.1"/>
</dbReference>
<gene>
    <name evidence="3" type="ORF">DFQ45_10917</name>
</gene>
<protein>
    <submittedName>
        <fullName evidence="3">Uncharacterized protein DUF4124</fullName>
    </submittedName>
</protein>
<keyword evidence="1" id="KW-0732">Signal</keyword>
<dbReference type="OrthoDB" id="6080407at2"/>
<dbReference type="Pfam" id="PF13511">
    <property type="entry name" value="DUF4124"/>
    <property type="match status" value="1"/>
</dbReference>
<reference evidence="3 4" key="1">
    <citation type="submission" date="2019-03" db="EMBL/GenBank/DDBJ databases">
        <title>Genomic Encyclopedia of Type Strains, Phase IV (KMG-IV): sequencing the most valuable type-strain genomes for metagenomic binning, comparative biology and taxonomic classification.</title>
        <authorList>
            <person name="Goeker M."/>
        </authorList>
    </citation>
    <scope>NUCLEOTIDE SEQUENCE [LARGE SCALE GENOMIC DNA]</scope>
    <source>
        <strain evidence="3 4">DSM 28679</strain>
    </source>
</reference>
<evidence type="ECO:0000313" key="3">
    <source>
        <dbReference type="EMBL" id="TDQ37018.1"/>
    </source>
</evidence>